<dbReference type="InterPro" id="IPR001207">
    <property type="entry name" value="Transposase_mutator"/>
</dbReference>
<dbReference type="GO" id="GO:0003677">
    <property type="term" value="F:DNA binding"/>
    <property type="evidence" value="ECO:0007669"/>
    <property type="project" value="UniProtKB-UniRule"/>
</dbReference>
<evidence type="ECO:0000313" key="7">
    <source>
        <dbReference type="EMBL" id="RLE15440.1"/>
    </source>
</evidence>
<comment type="function">
    <text evidence="1 6">Required for the transposition of the insertion element.</text>
</comment>
<dbReference type="GO" id="GO:0006313">
    <property type="term" value="P:DNA transposition"/>
    <property type="evidence" value="ECO:0007669"/>
    <property type="project" value="UniProtKB-UniRule"/>
</dbReference>
<sequence>MLGGKRVSNCLGKTTSSTQKEGLKEKELKLVIVDGNTGLLAALRTCFPDTPIQCCTVHKLSNITRHCPKSLKQSVVADATRIIYATSKKEALENTLRFMDFSIHLHHKPHLENIFREFRRWIKVMDTFPTEEFCIRIMFSLVQLTNEGWEDKPFKHFR</sequence>
<dbReference type="EMBL" id="QMQA01000004">
    <property type="protein sequence ID" value="RLE15440.1"/>
    <property type="molecule type" value="Genomic_DNA"/>
</dbReference>
<dbReference type="AlphaFoldDB" id="A0A662DI80"/>
<keyword evidence="6" id="KW-0814">Transposable element</keyword>
<gene>
    <name evidence="7" type="ORF">DRJ04_00330</name>
</gene>
<protein>
    <recommendedName>
        <fullName evidence="6">Mutator family transposase</fullName>
    </recommendedName>
</protein>
<keyword evidence="5 6" id="KW-0233">DNA recombination</keyword>
<keyword evidence="3 6" id="KW-0815">Transposition</keyword>
<comment type="similarity">
    <text evidence="2 6">Belongs to the transposase mutator family.</text>
</comment>
<organism evidence="7 8">
    <name type="scientific">Aerophobetes bacterium</name>
    <dbReference type="NCBI Taxonomy" id="2030807"/>
    <lineage>
        <taxon>Bacteria</taxon>
        <taxon>Candidatus Aerophobota</taxon>
    </lineage>
</organism>
<accession>A0A662DI80</accession>
<name>A0A662DI80_UNCAE</name>
<evidence type="ECO:0000256" key="5">
    <source>
        <dbReference type="ARBA" id="ARBA00023172"/>
    </source>
</evidence>
<dbReference type="PANTHER" id="PTHR33217">
    <property type="entry name" value="TRANSPOSASE FOR INSERTION SEQUENCE ELEMENT IS1081"/>
    <property type="match status" value="1"/>
</dbReference>
<dbReference type="Proteomes" id="UP000280417">
    <property type="component" value="Unassembled WGS sequence"/>
</dbReference>
<dbReference type="Pfam" id="PF00872">
    <property type="entry name" value="Transposase_mut"/>
    <property type="match status" value="1"/>
</dbReference>
<reference evidence="7 8" key="1">
    <citation type="submission" date="2018-06" db="EMBL/GenBank/DDBJ databases">
        <title>Extensive metabolic versatility and redundancy in microbially diverse, dynamic hydrothermal sediments.</title>
        <authorList>
            <person name="Dombrowski N."/>
            <person name="Teske A."/>
            <person name="Baker B.J."/>
        </authorList>
    </citation>
    <scope>NUCLEOTIDE SEQUENCE [LARGE SCALE GENOMIC DNA]</scope>
    <source>
        <strain evidence="7">B3_G15</strain>
    </source>
</reference>
<keyword evidence="4 6" id="KW-0238">DNA-binding</keyword>
<evidence type="ECO:0000256" key="3">
    <source>
        <dbReference type="ARBA" id="ARBA00022578"/>
    </source>
</evidence>
<dbReference type="GO" id="GO:0004803">
    <property type="term" value="F:transposase activity"/>
    <property type="evidence" value="ECO:0007669"/>
    <property type="project" value="UniProtKB-UniRule"/>
</dbReference>
<evidence type="ECO:0000256" key="4">
    <source>
        <dbReference type="ARBA" id="ARBA00023125"/>
    </source>
</evidence>
<dbReference type="PANTHER" id="PTHR33217:SF9">
    <property type="entry name" value="MUTATOR FAMILY TRANSPOSASE"/>
    <property type="match status" value="1"/>
</dbReference>
<proteinExistence type="inferred from homology"/>
<comment type="caution">
    <text evidence="7">The sequence shown here is derived from an EMBL/GenBank/DDBJ whole genome shotgun (WGS) entry which is preliminary data.</text>
</comment>
<evidence type="ECO:0000313" key="8">
    <source>
        <dbReference type="Proteomes" id="UP000280417"/>
    </source>
</evidence>
<evidence type="ECO:0000256" key="1">
    <source>
        <dbReference type="ARBA" id="ARBA00002190"/>
    </source>
</evidence>
<evidence type="ECO:0000256" key="2">
    <source>
        <dbReference type="ARBA" id="ARBA00010961"/>
    </source>
</evidence>
<evidence type="ECO:0000256" key="6">
    <source>
        <dbReference type="RuleBase" id="RU365089"/>
    </source>
</evidence>